<dbReference type="Pfam" id="PF00061">
    <property type="entry name" value="Lipocalin"/>
    <property type="match status" value="1"/>
</dbReference>
<dbReference type="FunCoup" id="A0A6P8QME1">
    <property type="interactions" value="222"/>
</dbReference>
<name>A0A6P8QME1_GEOSA</name>
<feature type="signal peptide" evidence="7">
    <location>
        <begin position="1"/>
        <end position="20"/>
    </location>
</feature>
<protein>
    <submittedName>
        <fullName evidence="12">Retinol-binding protein 4</fullName>
    </submittedName>
</protein>
<feature type="chain" id="PRO_5028557107" evidence="7">
    <location>
        <begin position="21"/>
        <end position="199"/>
    </location>
</feature>
<dbReference type="PROSITE" id="PS51257">
    <property type="entry name" value="PROKAR_LIPOPROTEIN"/>
    <property type="match status" value="1"/>
</dbReference>
<dbReference type="RefSeq" id="XP_033799662.1">
    <property type="nucleotide sequence ID" value="XM_033943771.1"/>
</dbReference>
<keyword evidence="4" id="KW-0964">Secreted</keyword>
<dbReference type="InterPro" id="IPR022272">
    <property type="entry name" value="Lipocalin_CS"/>
</dbReference>
<feature type="domain" description="Lipocalin/cytosolic fatty-acid binding" evidence="10">
    <location>
        <begin position="41"/>
        <end position="180"/>
    </location>
</feature>
<dbReference type="PROSITE" id="PS00213">
    <property type="entry name" value="LIPOCALIN"/>
    <property type="match status" value="1"/>
</dbReference>
<dbReference type="PIRSF" id="PIRSF036893">
    <property type="entry name" value="Lipocalin_ApoD"/>
    <property type="match status" value="1"/>
</dbReference>
<comment type="similarity">
    <text evidence="2 7 9">Belongs to the calycin superfamily. Lipocalin family.</text>
</comment>
<evidence type="ECO:0000256" key="8">
    <source>
        <dbReference type="PIRSR" id="PIRSR036893-50"/>
    </source>
</evidence>
<dbReference type="SUPFAM" id="SSF50814">
    <property type="entry name" value="Lipocalins"/>
    <property type="match status" value="1"/>
</dbReference>
<keyword evidence="3" id="KW-0813">Transport</keyword>
<dbReference type="KEGG" id="gsh:117360102"/>
<dbReference type="GO" id="GO:0005615">
    <property type="term" value="C:extracellular space"/>
    <property type="evidence" value="ECO:0007669"/>
    <property type="project" value="TreeGrafter"/>
</dbReference>
<dbReference type="PRINTS" id="PR01174">
    <property type="entry name" value="RETINOLBNDNG"/>
</dbReference>
<feature type="disulfide bond" evidence="8">
    <location>
        <begin position="140"/>
        <end position="149"/>
    </location>
</feature>
<organism evidence="11 12">
    <name type="scientific">Geotrypetes seraphini</name>
    <name type="common">Gaboon caecilian</name>
    <name type="synonym">Caecilia seraphini</name>
    <dbReference type="NCBI Taxonomy" id="260995"/>
    <lineage>
        <taxon>Eukaryota</taxon>
        <taxon>Metazoa</taxon>
        <taxon>Chordata</taxon>
        <taxon>Craniata</taxon>
        <taxon>Vertebrata</taxon>
        <taxon>Euteleostomi</taxon>
        <taxon>Amphibia</taxon>
        <taxon>Gymnophiona</taxon>
        <taxon>Geotrypetes</taxon>
    </lineage>
</organism>
<gene>
    <name evidence="12" type="primary">RBP4</name>
</gene>
<proteinExistence type="inferred from homology"/>
<dbReference type="OrthoDB" id="9923952at2759"/>
<dbReference type="InterPro" id="IPR022271">
    <property type="entry name" value="Lipocalin_ApoD"/>
</dbReference>
<dbReference type="InterPro" id="IPR002449">
    <property type="entry name" value="Retinol-bd/Purpurin"/>
</dbReference>
<reference evidence="12" key="1">
    <citation type="submission" date="2025-08" db="UniProtKB">
        <authorList>
            <consortium name="RefSeq"/>
        </authorList>
    </citation>
    <scope>IDENTIFICATION</scope>
</reference>
<dbReference type="PANTHER" id="PTHR11873">
    <property type="entry name" value="RETINOL-BINDING PROTEIN 4"/>
    <property type="match status" value="1"/>
</dbReference>
<dbReference type="CTD" id="5950"/>
<dbReference type="GO" id="GO:0034632">
    <property type="term" value="F:retinol transmembrane transporter activity"/>
    <property type="evidence" value="ECO:0007669"/>
    <property type="project" value="InterPro"/>
</dbReference>
<evidence type="ECO:0000256" key="2">
    <source>
        <dbReference type="ARBA" id="ARBA00006889"/>
    </source>
</evidence>
<keyword evidence="6 8" id="KW-1015">Disulfide bond</keyword>
<dbReference type="AlphaFoldDB" id="A0A6P8QME1"/>
<evidence type="ECO:0000313" key="12">
    <source>
        <dbReference type="RefSeq" id="XP_033799662.1"/>
    </source>
</evidence>
<dbReference type="InParanoid" id="A0A6P8QME1"/>
<keyword evidence="11" id="KW-1185">Reference proteome</keyword>
<keyword evidence="7" id="KW-0732">Signal</keyword>
<evidence type="ECO:0000256" key="5">
    <source>
        <dbReference type="ARBA" id="ARBA00023072"/>
    </source>
</evidence>
<feature type="disulfide bond" evidence="8">
    <location>
        <begin position="90"/>
        <end position="194"/>
    </location>
</feature>
<evidence type="ECO:0000313" key="11">
    <source>
        <dbReference type="Proteomes" id="UP000515159"/>
    </source>
</evidence>
<evidence type="ECO:0000256" key="3">
    <source>
        <dbReference type="ARBA" id="ARBA00022448"/>
    </source>
</evidence>
<dbReference type="PIRSF" id="PIRSF500204">
    <property type="entry name" value="RBP_purpurin"/>
    <property type="match status" value="1"/>
</dbReference>
<evidence type="ECO:0000256" key="1">
    <source>
        <dbReference type="ARBA" id="ARBA00004613"/>
    </source>
</evidence>
<keyword evidence="5" id="KW-0683">Retinol-binding</keyword>
<evidence type="ECO:0000256" key="4">
    <source>
        <dbReference type="ARBA" id="ARBA00022525"/>
    </source>
</evidence>
<evidence type="ECO:0000256" key="9">
    <source>
        <dbReference type="RuleBase" id="RU003695"/>
    </source>
</evidence>
<dbReference type="InterPro" id="IPR000566">
    <property type="entry name" value="Lipocln_cytosolic_FA-bd_dom"/>
</dbReference>
<evidence type="ECO:0000259" key="10">
    <source>
        <dbReference type="Pfam" id="PF00061"/>
    </source>
</evidence>
<dbReference type="InterPro" id="IPR012674">
    <property type="entry name" value="Calycin"/>
</dbReference>
<dbReference type="PRINTS" id="PR00179">
    <property type="entry name" value="LIPOCALIN"/>
</dbReference>
<accession>A0A6P8QME1</accession>
<comment type="subcellular location">
    <subcellularLocation>
        <location evidence="1">Secreted</location>
    </subcellularLocation>
</comment>
<dbReference type="GeneID" id="117360102"/>
<feature type="disulfide bond" evidence="8">
    <location>
        <begin position="24"/>
        <end position="180"/>
    </location>
</feature>
<dbReference type="FunFam" id="2.40.128.20:FF:000004">
    <property type="entry name" value="Retinol-binding protein 4"/>
    <property type="match status" value="1"/>
</dbReference>
<dbReference type="Gene3D" id="2.40.128.20">
    <property type="match status" value="1"/>
</dbReference>
<evidence type="ECO:0000256" key="7">
    <source>
        <dbReference type="PIRNR" id="PIRNR036893"/>
    </source>
</evidence>
<dbReference type="PANTHER" id="PTHR11873:SF2">
    <property type="entry name" value="RETINOL-BINDING PROTEIN 4"/>
    <property type="match status" value="1"/>
</dbReference>
<evidence type="ECO:0000256" key="6">
    <source>
        <dbReference type="ARBA" id="ARBA00023157"/>
    </source>
</evidence>
<dbReference type="GO" id="GO:0019841">
    <property type="term" value="F:retinol binding"/>
    <property type="evidence" value="ECO:0007669"/>
    <property type="project" value="UniProtKB-KW"/>
</dbReference>
<sequence length="199" mass="22734">MDVKSLGLLLALGFLGSCLAERDCRVSSFKVMQNFDRYRYAGTWYAVAKKDPEGIFLLDNIVAQFDVKPDGSMGATAKGRVIIFNNWELCANMVGRFRDTEDPAKFKMEYFGVLSFFESGEDNHWVVDTDYDTYAVHYSCRKLNADGTCKDGYSFVFSRDPSGLTPETQKIVRKKQEELCLERKYRLVVHNGFCDESNN</sequence>
<dbReference type="Proteomes" id="UP000515159">
    <property type="component" value="Chromosome 4"/>
</dbReference>